<dbReference type="AlphaFoldDB" id="A0A158GTC0"/>
<gene>
    <name evidence="3" type="ORF">AWB69_03254</name>
</gene>
<keyword evidence="2" id="KW-0732">Signal</keyword>
<dbReference type="EMBL" id="FCOK02000019">
    <property type="protein sequence ID" value="SAL35051.1"/>
    <property type="molecule type" value="Genomic_DNA"/>
</dbReference>
<feature type="signal peptide" evidence="2">
    <location>
        <begin position="1"/>
        <end position="29"/>
    </location>
</feature>
<reference evidence="3 4" key="1">
    <citation type="submission" date="2016-01" db="EMBL/GenBank/DDBJ databases">
        <authorList>
            <person name="Oliw E.H."/>
        </authorList>
    </citation>
    <scope>NUCLEOTIDE SEQUENCE [LARGE SCALE GENOMIC DNA]</scope>
    <source>
        <strain evidence="3">LMG 27134</strain>
    </source>
</reference>
<sequence>MRPVLSTLSSNIVLAVLAGFMGLSSFAAAAAERYVEVWNPPEAQMHKSKVKPRGVQSAQVKKKRKSGPAVKQVADKTNIAPPALTPAPANPGHAKTAPRGTDSTPRLPPLIGPDGRVLRV</sequence>
<name>A0A158GTC0_9BURK</name>
<evidence type="ECO:0000313" key="3">
    <source>
        <dbReference type="EMBL" id="SAL35051.1"/>
    </source>
</evidence>
<feature type="region of interest" description="Disordered" evidence="1">
    <location>
        <begin position="41"/>
        <end position="120"/>
    </location>
</feature>
<protein>
    <submittedName>
        <fullName evidence="3">Uncharacterized protein</fullName>
    </submittedName>
</protein>
<dbReference type="Proteomes" id="UP000054683">
    <property type="component" value="Unassembled WGS sequence"/>
</dbReference>
<evidence type="ECO:0000313" key="4">
    <source>
        <dbReference type="Proteomes" id="UP000054683"/>
    </source>
</evidence>
<organism evidence="3 4">
    <name type="scientific">Caballeronia udeis</name>
    <dbReference type="NCBI Taxonomy" id="1232866"/>
    <lineage>
        <taxon>Bacteria</taxon>
        <taxon>Pseudomonadati</taxon>
        <taxon>Pseudomonadota</taxon>
        <taxon>Betaproteobacteria</taxon>
        <taxon>Burkholderiales</taxon>
        <taxon>Burkholderiaceae</taxon>
        <taxon>Caballeronia</taxon>
    </lineage>
</organism>
<evidence type="ECO:0000256" key="2">
    <source>
        <dbReference type="SAM" id="SignalP"/>
    </source>
</evidence>
<evidence type="ECO:0000256" key="1">
    <source>
        <dbReference type="SAM" id="MobiDB-lite"/>
    </source>
</evidence>
<accession>A0A158GTC0</accession>
<proteinExistence type="predicted"/>
<feature type="chain" id="PRO_5008501689" evidence="2">
    <location>
        <begin position="30"/>
        <end position="120"/>
    </location>
</feature>
<dbReference type="RefSeq" id="WP_231937123.1">
    <property type="nucleotide sequence ID" value="NZ_FCOK02000019.1"/>
</dbReference>